<name>A0A644YAV8_9ZZZZ</name>
<dbReference type="Gene3D" id="1.10.357.10">
    <property type="entry name" value="Tetracycline Repressor, domain 2"/>
    <property type="match status" value="1"/>
</dbReference>
<keyword evidence="1" id="KW-0238">DNA-binding</keyword>
<dbReference type="AlphaFoldDB" id="A0A644YAV8"/>
<protein>
    <submittedName>
        <fullName evidence="3">HTH-type transcriptional regulator BetI</fullName>
    </submittedName>
</protein>
<sequence length="216" mass="24721">MQRDGKKRIIQAAQRLIAQRGVEKTSMRDIAEEAGITTGAIYYYYKSKEDLLYEVMDYAMAITANIMEIRKESAPPPNQLLDEIARQVTRRLKVGSARRLRFYLAYQAALGDEELRKKFADDYSAQAQRTAELFNYVFEMESQPQDKYLAILMIAALDGLNLQQFIGTLPVDSAEIAKVYNEFFAYAVPGFLQHWHEMNRFDHLNLEGKEAGDSAA</sequence>
<reference evidence="3" key="1">
    <citation type="submission" date="2019-08" db="EMBL/GenBank/DDBJ databases">
        <authorList>
            <person name="Kucharzyk K."/>
            <person name="Murdoch R.W."/>
            <person name="Higgins S."/>
            <person name="Loffler F."/>
        </authorList>
    </citation>
    <scope>NUCLEOTIDE SEQUENCE</scope>
</reference>
<dbReference type="InterPro" id="IPR009057">
    <property type="entry name" value="Homeodomain-like_sf"/>
</dbReference>
<proteinExistence type="predicted"/>
<evidence type="ECO:0000256" key="1">
    <source>
        <dbReference type="ARBA" id="ARBA00023125"/>
    </source>
</evidence>
<accession>A0A644YAV8</accession>
<dbReference type="Pfam" id="PF00440">
    <property type="entry name" value="TetR_N"/>
    <property type="match status" value="1"/>
</dbReference>
<comment type="caution">
    <text evidence="3">The sequence shown here is derived from an EMBL/GenBank/DDBJ whole genome shotgun (WGS) entry which is preliminary data.</text>
</comment>
<evidence type="ECO:0000313" key="3">
    <source>
        <dbReference type="EMBL" id="MPM25317.1"/>
    </source>
</evidence>
<dbReference type="PROSITE" id="PS50977">
    <property type="entry name" value="HTH_TETR_2"/>
    <property type="match status" value="1"/>
</dbReference>
<dbReference type="GO" id="GO:0003700">
    <property type="term" value="F:DNA-binding transcription factor activity"/>
    <property type="evidence" value="ECO:0007669"/>
    <property type="project" value="TreeGrafter"/>
</dbReference>
<dbReference type="InterPro" id="IPR001647">
    <property type="entry name" value="HTH_TetR"/>
</dbReference>
<gene>
    <name evidence="3" type="primary">betI_19</name>
    <name evidence="3" type="ORF">SDC9_71808</name>
</gene>
<dbReference type="SUPFAM" id="SSF46689">
    <property type="entry name" value="Homeodomain-like"/>
    <property type="match status" value="1"/>
</dbReference>
<dbReference type="EMBL" id="VSSQ01004468">
    <property type="protein sequence ID" value="MPM25317.1"/>
    <property type="molecule type" value="Genomic_DNA"/>
</dbReference>
<evidence type="ECO:0000259" key="2">
    <source>
        <dbReference type="PROSITE" id="PS50977"/>
    </source>
</evidence>
<feature type="domain" description="HTH tetR-type" evidence="2">
    <location>
        <begin position="3"/>
        <end position="63"/>
    </location>
</feature>
<dbReference type="PANTHER" id="PTHR30055">
    <property type="entry name" value="HTH-TYPE TRANSCRIPTIONAL REGULATOR RUTR"/>
    <property type="match status" value="1"/>
</dbReference>
<organism evidence="3">
    <name type="scientific">bioreactor metagenome</name>
    <dbReference type="NCBI Taxonomy" id="1076179"/>
    <lineage>
        <taxon>unclassified sequences</taxon>
        <taxon>metagenomes</taxon>
        <taxon>ecological metagenomes</taxon>
    </lineage>
</organism>
<dbReference type="PRINTS" id="PR00455">
    <property type="entry name" value="HTHTETR"/>
</dbReference>
<dbReference type="InterPro" id="IPR050109">
    <property type="entry name" value="HTH-type_TetR-like_transc_reg"/>
</dbReference>
<dbReference type="PANTHER" id="PTHR30055:SF226">
    <property type="entry name" value="HTH-TYPE TRANSCRIPTIONAL REGULATOR PKSA"/>
    <property type="match status" value="1"/>
</dbReference>
<dbReference type="GO" id="GO:0000976">
    <property type="term" value="F:transcription cis-regulatory region binding"/>
    <property type="evidence" value="ECO:0007669"/>
    <property type="project" value="TreeGrafter"/>
</dbReference>